<name>A0A2N3KTB1_9PROT</name>
<gene>
    <name evidence="2" type="ORF">COO20_12240</name>
</gene>
<evidence type="ECO:0000313" key="2">
    <source>
        <dbReference type="EMBL" id="PKR53781.1"/>
    </source>
</evidence>
<sequence length="207" mass="22861">MQNPFLDRLQAAAQQSTRPRFASALILVLLAHAKTDGKIDASRAELAAAVDRSHAYPARHQARAERLGQKQQELDLYLATLEQKHAKGDMSYGELKQARECAIDSFLKEVRSPTLANVSRVINEFIRAGMLSARYIDAQGEFYDTPAKGRIAEYRLTPPPSAQLSRLPDAASQNKSSIRKSFAQKPGNDAQQAPFGWSAGIKQLDLL</sequence>
<dbReference type="RefSeq" id="WP_101266887.1">
    <property type="nucleotide sequence ID" value="NZ_NWTK01000007.1"/>
</dbReference>
<dbReference type="EMBL" id="NWTK01000007">
    <property type="protein sequence ID" value="PKR53781.1"/>
    <property type="molecule type" value="Genomic_DNA"/>
</dbReference>
<dbReference type="Proteomes" id="UP000233597">
    <property type="component" value="Unassembled WGS sequence"/>
</dbReference>
<dbReference type="OrthoDB" id="7349295at2"/>
<accession>A0A2N3KTB1</accession>
<protein>
    <submittedName>
        <fullName evidence="2">Uncharacterized protein</fullName>
    </submittedName>
</protein>
<feature type="region of interest" description="Disordered" evidence="1">
    <location>
        <begin position="175"/>
        <end position="194"/>
    </location>
</feature>
<proteinExistence type="predicted"/>
<comment type="caution">
    <text evidence="2">The sequence shown here is derived from an EMBL/GenBank/DDBJ whole genome shotgun (WGS) entry which is preliminary data.</text>
</comment>
<reference evidence="2 3" key="1">
    <citation type="submission" date="2017-09" db="EMBL/GenBank/DDBJ databases">
        <title>Biodiversity and function of Thalassospira species in the particle-attached aromatic-hydrocarbon-degrading consortia from the surface seawater of the South China Sea.</title>
        <authorList>
            <person name="Dong C."/>
            <person name="Liu R."/>
            <person name="Shao Z."/>
        </authorList>
    </citation>
    <scope>NUCLEOTIDE SEQUENCE [LARGE SCALE GENOMIC DNA]</scope>
    <source>
        <strain evidence="2 3">CSC1P2</strain>
    </source>
</reference>
<evidence type="ECO:0000313" key="3">
    <source>
        <dbReference type="Proteomes" id="UP000233597"/>
    </source>
</evidence>
<dbReference type="AlphaFoldDB" id="A0A2N3KTB1"/>
<evidence type="ECO:0000256" key="1">
    <source>
        <dbReference type="SAM" id="MobiDB-lite"/>
    </source>
</evidence>
<organism evidence="2 3">
    <name type="scientific">Thalassospira marina</name>
    <dbReference type="NCBI Taxonomy" id="2048283"/>
    <lineage>
        <taxon>Bacteria</taxon>
        <taxon>Pseudomonadati</taxon>
        <taxon>Pseudomonadota</taxon>
        <taxon>Alphaproteobacteria</taxon>
        <taxon>Rhodospirillales</taxon>
        <taxon>Thalassospiraceae</taxon>
        <taxon>Thalassospira</taxon>
    </lineage>
</organism>